<dbReference type="Gene3D" id="3.40.50.360">
    <property type="match status" value="1"/>
</dbReference>
<dbReference type="InterPro" id="IPR034556">
    <property type="entry name" value="tRNA_wybutosine-synthase"/>
</dbReference>
<dbReference type="Proteomes" id="UP001630127">
    <property type="component" value="Unassembled WGS sequence"/>
</dbReference>
<feature type="domain" description="Flavodoxin-like" evidence="2">
    <location>
        <begin position="45"/>
        <end position="201"/>
    </location>
</feature>
<dbReference type="InterPro" id="IPR001094">
    <property type="entry name" value="Flavdoxin-like"/>
</dbReference>
<feature type="region of interest" description="Disordered" evidence="1">
    <location>
        <begin position="172"/>
        <end position="206"/>
    </location>
</feature>
<dbReference type="SUPFAM" id="SSF52218">
    <property type="entry name" value="Flavoproteins"/>
    <property type="match status" value="1"/>
</dbReference>
<dbReference type="PROSITE" id="PS50902">
    <property type="entry name" value="FLAVODOXIN_LIKE"/>
    <property type="match status" value="1"/>
</dbReference>
<comment type="caution">
    <text evidence="3">The sequence shown here is derived from an EMBL/GenBank/DDBJ whole genome shotgun (WGS) entry which is preliminary data.</text>
</comment>
<protein>
    <recommendedName>
        <fullName evidence="2">Flavodoxin-like domain-containing protein</fullName>
    </recommendedName>
</protein>
<evidence type="ECO:0000256" key="1">
    <source>
        <dbReference type="SAM" id="MobiDB-lite"/>
    </source>
</evidence>
<dbReference type="PRINTS" id="PR00369">
    <property type="entry name" value="FLAVODOXIN"/>
</dbReference>
<dbReference type="EMBL" id="JBJUIK010000011">
    <property type="protein sequence ID" value="KAL3514638.1"/>
    <property type="molecule type" value="Genomic_DNA"/>
</dbReference>
<dbReference type="Gene3D" id="3.20.20.70">
    <property type="entry name" value="Aldolase class I"/>
    <property type="match status" value="1"/>
</dbReference>
<dbReference type="InterPro" id="IPR029039">
    <property type="entry name" value="Flavoprotein-like_sf"/>
</dbReference>
<keyword evidence="4" id="KW-1185">Reference proteome</keyword>
<evidence type="ECO:0000259" key="2">
    <source>
        <dbReference type="PROSITE" id="PS50902"/>
    </source>
</evidence>
<feature type="compositionally biased region" description="Acidic residues" evidence="1">
    <location>
        <begin position="182"/>
        <end position="196"/>
    </location>
</feature>
<gene>
    <name evidence="3" type="ORF">ACH5RR_027355</name>
</gene>
<dbReference type="InterPro" id="IPR013785">
    <property type="entry name" value="Aldolase_TIM"/>
</dbReference>
<dbReference type="PANTHER" id="PTHR13930:SF0">
    <property type="entry name" value="S-ADENOSYL-L-METHIONINE-DEPENDENT TRNA 4-DEMETHYLWYOSINE SYNTHASE TYW1-RELATED"/>
    <property type="match status" value="1"/>
</dbReference>
<accession>A0ABD2ZA75</accession>
<name>A0ABD2ZA75_9GENT</name>
<sequence>MSLSSLSPARLTLLTLLSATTLYLFYKSRRRRLHRLKTLNPSTKGQIFFISQTSTSKTLAQRVHNLLTLNDLQFDLLDPKDYEPEDLCKETLVLVIASTWENGEPPQNGAFLVNWVNESAEDFRVGADLLRKCEFAVFGVGRDVDEGDLDEVFDRWSKKVVEISKGNVKENGGYFGNLNGEVSDEEEEGEEEEDEKDEGRGDGEESEIVDLEDIAGKVPSRRKEMMENAKANGDSNGDVVNGKKAMVTRVIRANLEKRGYKIIGSHSGVKLCRWTKSQLRGCGG</sequence>
<organism evidence="3 4">
    <name type="scientific">Cinchona calisaya</name>
    <dbReference type="NCBI Taxonomy" id="153742"/>
    <lineage>
        <taxon>Eukaryota</taxon>
        <taxon>Viridiplantae</taxon>
        <taxon>Streptophyta</taxon>
        <taxon>Embryophyta</taxon>
        <taxon>Tracheophyta</taxon>
        <taxon>Spermatophyta</taxon>
        <taxon>Magnoliopsida</taxon>
        <taxon>eudicotyledons</taxon>
        <taxon>Gunneridae</taxon>
        <taxon>Pentapetalae</taxon>
        <taxon>asterids</taxon>
        <taxon>lamiids</taxon>
        <taxon>Gentianales</taxon>
        <taxon>Rubiaceae</taxon>
        <taxon>Cinchonoideae</taxon>
        <taxon>Cinchoneae</taxon>
        <taxon>Cinchona</taxon>
    </lineage>
</organism>
<proteinExistence type="predicted"/>
<evidence type="ECO:0000313" key="4">
    <source>
        <dbReference type="Proteomes" id="UP001630127"/>
    </source>
</evidence>
<dbReference type="AlphaFoldDB" id="A0ABD2ZA75"/>
<evidence type="ECO:0000313" key="3">
    <source>
        <dbReference type="EMBL" id="KAL3514638.1"/>
    </source>
</evidence>
<dbReference type="Pfam" id="PF00258">
    <property type="entry name" value="Flavodoxin_1"/>
    <property type="match status" value="1"/>
</dbReference>
<dbReference type="InterPro" id="IPR008254">
    <property type="entry name" value="Flavodoxin/NO_synth"/>
</dbReference>
<reference evidence="3 4" key="1">
    <citation type="submission" date="2024-11" db="EMBL/GenBank/DDBJ databases">
        <title>A near-complete genome assembly of Cinchona calisaya.</title>
        <authorList>
            <person name="Lian D.C."/>
            <person name="Zhao X.W."/>
            <person name="Wei L."/>
        </authorList>
    </citation>
    <scope>NUCLEOTIDE SEQUENCE [LARGE SCALE GENOMIC DNA]</scope>
    <source>
        <tissue evidence="3">Nenye</tissue>
    </source>
</reference>
<dbReference type="PANTHER" id="PTHR13930">
    <property type="entry name" value="S-ADENOSYL-L-METHIONINE-DEPENDENT TRNA 4-DEMETHYLWYOSINE SYNTHASE"/>
    <property type="match status" value="1"/>
</dbReference>